<dbReference type="GO" id="GO:0006402">
    <property type="term" value="P:mRNA catabolic process"/>
    <property type="evidence" value="ECO:0007669"/>
    <property type="project" value="TreeGrafter"/>
</dbReference>
<dbReference type="InterPro" id="IPR012340">
    <property type="entry name" value="NA-bd_OB-fold"/>
</dbReference>
<dbReference type="GO" id="GO:0003723">
    <property type="term" value="F:RNA binding"/>
    <property type="evidence" value="ECO:0007669"/>
    <property type="project" value="UniProtKB-UniRule"/>
</dbReference>
<feature type="region of interest" description="Disordered" evidence="9">
    <location>
        <begin position="724"/>
        <end position="813"/>
    </location>
</feature>
<dbReference type="EC" id="3.1.13.1" evidence="8"/>
<dbReference type="NCBIfam" id="TIGR02063">
    <property type="entry name" value="RNase_R"/>
    <property type="match status" value="1"/>
</dbReference>
<dbReference type="GO" id="GO:0005829">
    <property type="term" value="C:cytosol"/>
    <property type="evidence" value="ECO:0007669"/>
    <property type="project" value="UniProtKB-ARBA"/>
</dbReference>
<dbReference type="InterPro" id="IPR022966">
    <property type="entry name" value="RNase_II/R_CS"/>
</dbReference>
<dbReference type="Pfam" id="PF08206">
    <property type="entry name" value="OB_RNB"/>
    <property type="match status" value="1"/>
</dbReference>
<dbReference type="InterPro" id="IPR040476">
    <property type="entry name" value="CSD2"/>
</dbReference>
<evidence type="ECO:0000313" key="12">
    <source>
        <dbReference type="Proteomes" id="UP000006062"/>
    </source>
</evidence>
<dbReference type="Proteomes" id="UP000006062">
    <property type="component" value="Chromosome"/>
</dbReference>
<evidence type="ECO:0000256" key="3">
    <source>
        <dbReference type="ARBA" id="ARBA00022490"/>
    </source>
</evidence>
<dbReference type="PROSITE" id="PS01175">
    <property type="entry name" value="RIBONUCLEASE_II"/>
    <property type="match status" value="1"/>
</dbReference>
<feature type="compositionally biased region" description="Basic residues" evidence="9">
    <location>
        <begin position="794"/>
        <end position="806"/>
    </location>
</feature>
<dbReference type="HOGENOM" id="CLU_002333_7_0_6"/>
<dbReference type="InterPro" id="IPR011129">
    <property type="entry name" value="CSD"/>
</dbReference>
<dbReference type="STRING" id="765911.Thivi_0516"/>
<protein>
    <recommendedName>
        <fullName evidence="8">Ribonuclease R</fullName>
        <shortName evidence="8">RNase R</shortName>
        <ecNumber evidence="8">3.1.13.1</ecNumber>
    </recommendedName>
</protein>
<dbReference type="SMART" id="SM00955">
    <property type="entry name" value="RNB"/>
    <property type="match status" value="1"/>
</dbReference>
<dbReference type="InterPro" id="IPR011805">
    <property type="entry name" value="RNase_R"/>
</dbReference>
<evidence type="ECO:0000259" key="10">
    <source>
        <dbReference type="PROSITE" id="PS50126"/>
    </source>
</evidence>
<dbReference type="SMART" id="SM00357">
    <property type="entry name" value="CSP"/>
    <property type="match status" value="2"/>
</dbReference>
<dbReference type="eggNOG" id="COG0557">
    <property type="taxonomic scope" value="Bacteria"/>
</dbReference>
<evidence type="ECO:0000256" key="1">
    <source>
        <dbReference type="ARBA" id="ARBA00001849"/>
    </source>
</evidence>
<feature type="compositionally biased region" description="Basic residues" evidence="9">
    <location>
        <begin position="767"/>
        <end position="777"/>
    </location>
</feature>
<dbReference type="KEGG" id="tvi:Thivi_0516"/>
<keyword evidence="6 8" id="KW-0269">Exonuclease</keyword>
<comment type="similarity">
    <text evidence="8">Belongs to the RNR ribonuclease family. RNase R subfamily.</text>
</comment>
<feature type="domain" description="S1 motif" evidence="10">
    <location>
        <begin position="646"/>
        <end position="727"/>
    </location>
</feature>
<dbReference type="PROSITE" id="PS50126">
    <property type="entry name" value="S1"/>
    <property type="match status" value="1"/>
</dbReference>
<dbReference type="OrthoDB" id="9764149at2"/>
<comment type="subcellular location">
    <subcellularLocation>
        <location evidence="2 8">Cytoplasm</location>
    </subcellularLocation>
</comment>
<dbReference type="InterPro" id="IPR050180">
    <property type="entry name" value="RNR_Ribonuclease"/>
</dbReference>
<name>I3Y6F9_THIV6</name>
<evidence type="ECO:0000256" key="9">
    <source>
        <dbReference type="SAM" id="MobiDB-lite"/>
    </source>
</evidence>
<dbReference type="NCBIfam" id="TIGR00358">
    <property type="entry name" value="3_prime_RNase"/>
    <property type="match status" value="1"/>
</dbReference>
<keyword evidence="7 8" id="KW-0694">RNA-binding</keyword>
<evidence type="ECO:0000256" key="8">
    <source>
        <dbReference type="HAMAP-Rule" id="MF_01895"/>
    </source>
</evidence>
<evidence type="ECO:0000313" key="11">
    <source>
        <dbReference type="EMBL" id="AFL72577.1"/>
    </source>
</evidence>
<dbReference type="CDD" id="cd04471">
    <property type="entry name" value="S1_RNase_R"/>
    <property type="match status" value="1"/>
</dbReference>
<dbReference type="InterPro" id="IPR013223">
    <property type="entry name" value="RNase_B_OB_dom"/>
</dbReference>
<dbReference type="PANTHER" id="PTHR23355">
    <property type="entry name" value="RIBONUCLEASE"/>
    <property type="match status" value="1"/>
</dbReference>
<dbReference type="SMART" id="SM00316">
    <property type="entry name" value="S1"/>
    <property type="match status" value="1"/>
</dbReference>
<keyword evidence="4 8" id="KW-0540">Nuclease</keyword>
<accession>I3Y6F9</accession>
<comment type="function">
    <text evidence="8">3'-5' exoribonuclease that releases 5'-nucleoside monophosphates and is involved in maturation of structured RNAs.</text>
</comment>
<feature type="region of interest" description="Disordered" evidence="9">
    <location>
        <begin position="1"/>
        <end position="26"/>
    </location>
</feature>
<comment type="catalytic activity">
    <reaction evidence="1 8">
        <text>Exonucleolytic cleavage in the 3'- to 5'-direction to yield nucleoside 5'-phosphates.</text>
        <dbReference type="EC" id="3.1.13.1"/>
    </reaction>
</comment>
<dbReference type="PANTHER" id="PTHR23355:SF9">
    <property type="entry name" value="DIS3-LIKE EXONUCLEASE 2"/>
    <property type="match status" value="1"/>
</dbReference>
<dbReference type="NCBIfam" id="NF008648">
    <property type="entry name" value="PRK11642.1"/>
    <property type="match status" value="1"/>
</dbReference>
<dbReference type="Pfam" id="PF17876">
    <property type="entry name" value="CSD2"/>
    <property type="match status" value="1"/>
</dbReference>
<feature type="compositionally biased region" description="Polar residues" evidence="9">
    <location>
        <begin position="1"/>
        <end position="10"/>
    </location>
</feature>
<reference evidence="11 12" key="1">
    <citation type="submission" date="2012-06" db="EMBL/GenBank/DDBJ databases">
        <title>Complete sequence of Thiocystis violascens DSM 198.</title>
        <authorList>
            <consortium name="US DOE Joint Genome Institute"/>
            <person name="Lucas S."/>
            <person name="Han J."/>
            <person name="Lapidus A."/>
            <person name="Cheng J.-F."/>
            <person name="Goodwin L."/>
            <person name="Pitluck S."/>
            <person name="Peters L."/>
            <person name="Ovchinnikova G."/>
            <person name="Teshima H."/>
            <person name="Detter J.C."/>
            <person name="Han C."/>
            <person name="Tapia R."/>
            <person name="Land M."/>
            <person name="Hauser L."/>
            <person name="Kyrpides N."/>
            <person name="Ivanova N."/>
            <person name="Pagani I."/>
            <person name="Vogl K."/>
            <person name="Liu Z."/>
            <person name="Frigaard N.-U."/>
            <person name="Bryant D."/>
            <person name="Woyke T."/>
        </authorList>
    </citation>
    <scope>NUCLEOTIDE SEQUENCE [LARGE SCALE GENOMIC DNA]</scope>
    <source>
        <strain evidence="12">ATCC 17096 / DSM 198 / 6111</strain>
    </source>
</reference>
<dbReference type="InterPro" id="IPR001900">
    <property type="entry name" value="RNase_II/R"/>
</dbReference>
<sequence>MAKRQPSSTARDADPHRQREAKKYANPIPSREFILDTLTSNGVPQSFEELATTLTLTDEEDRIALERRLGAMVRDGQLVRNRNQAFCLVNKRDLIAGRVIGHPDGFGFVRPDEGGDDLYLYAKEMRALFHGDRVVVRVSGRDRRGRLEAAVVEILERNTRTVVGRLYKESGVGFVMPDKKRLTHDIVIPSDRMEGAQQGQIVVAEITDQPTSRTQPIGRIVEVLGDHMGPGMETDIAIRTHDLPVDWPEEVKAEVAGLTAEVPETAKEGRTDLRKLALVTIDGADARDFDDAVYCERKPKGWKLLVCIADVSSYVVPGTALDTEAKSRGNSVYFPDRVIPMLPEVLSNGLCSLNPQVDRLCMTAELYINAEGKVTRTRFFEGVMRSQARLTYDQVAAMVVDGDAELCAQYADLLPRLHELYQLYQVLHAARVERGAIDFDTTETKFEFTNQGRIEAVVPLIRNDAHKLIEECMLAANVAAARLFERKRIPALYRIHDTPSEEKLTDLREFLGQLALKLPGGAKPTAADYAQLLEQVKERPDRRLIQTVLLRSMQQAMYSADNVGHFGLAFDAYTHFTSPIRRYPDLIVHRIIKHLLAGGTAATLDYSKIDLQQIGEQCSGTERRADEATRDAEDWLKCEFMQDKLGEQFDGTITSVNSFGIFVELDEVHVDGLVHITALDNDYYHFDPIGHRLHGERTGMVYRLGDRLRIQVAAVNLDDRKIDFVPVPVTGSGGRKSAKSGGDTSSGHAAPKPTAEQGSRKSAGQVARKKTSARGTRKVVDEGSPKAAEPAATKKPRSRNRRKRKPSSSAPES</sequence>
<keyword evidence="12" id="KW-1185">Reference proteome</keyword>
<evidence type="ECO:0000256" key="7">
    <source>
        <dbReference type="ARBA" id="ARBA00022884"/>
    </source>
</evidence>
<dbReference type="InterPro" id="IPR003029">
    <property type="entry name" value="S1_domain"/>
</dbReference>
<dbReference type="EMBL" id="CP003154">
    <property type="protein sequence ID" value="AFL72577.1"/>
    <property type="molecule type" value="Genomic_DNA"/>
</dbReference>
<proteinExistence type="inferred from homology"/>
<evidence type="ECO:0000256" key="5">
    <source>
        <dbReference type="ARBA" id="ARBA00022801"/>
    </source>
</evidence>
<keyword evidence="3 8" id="KW-0963">Cytoplasm</keyword>
<dbReference type="AlphaFoldDB" id="I3Y6F9"/>
<dbReference type="GO" id="GO:0008859">
    <property type="term" value="F:exoribonuclease II activity"/>
    <property type="evidence" value="ECO:0007669"/>
    <property type="project" value="UniProtKB-UniRule"/>
</dbReference>
<evidence type="ECO:0000256" key="2">
    <source>
        <dbReference type="ARBA" id="ARBA00004496"/>
    </source>
</evidence>
<dbReference type="RefSeq" id="WP_014777075.1">
    <property type="nucleotide sequence ID" value="NC_018012.1"/>
</dbReference>
<dbReference type="HAMAP" id="MF_01895">
    <property type="entry name" value="RNase_R"/>
    <property type="match status" value="1"/>
</dbReference>
<dbReference type="Gene3D" id="2.40.50.140">
    <property type="entry name" value="Nucleic acid-binding proteins"/>
    <property type="match status" value="3"/>
</dbReference>
<organism evidence="11 12">
    <name type="scientific">Thiocystis violascens (strain ATCC 17096 / DSM 198 / 6111)</name>
    <name type="common">Chromatium violascens</name>
    <dbReference type="NCBI Taxonomy" id="765911"/>
    <lineage>
        <taxon>Bacteria</taxon>
        <taxon>Pseudomonadati</taxon>
        <taxon>Pseudomonadota</taxon>
        <taxon>Gammaproteobacteria</taxon>
        <taxon>Chromatiales</taxon>
        <taxon>Chromatiaceae</taxon>
        <taxon>Thiocystis</taxon>
    </lineage>
</organism>
<evidence type="ECO:0000256" key="4">
    <source>
        <dbReference type="ARBA" id="ARBA00022722"/>
    </source>
</evidence>
<dbReference type="InterPro" id="IPR004476">
    <property type="entry name" value="RNase_II/RNase_R"/>
</dbReference>
<feature type="compositionally biased region" description="Basic and acidic residues" evidence="9">
    <location>
        <begin position="11"/>
        <end position="23"/>
    </location>
</feature>
<dbReference type="SUPFAM" id="SSF50249">
    <property type="entry name" value="Nucleic acid-binding proteins"/>
    <property type="match status" value="4"/>
</dbReference>
<keyword evidence="5 8" id="KW-0378">Hydrolase</keyword>
<dbReference type="Pfam" id="PF00773">
    <property type="entry name" value="RNB"/>
    <property type="match status" value="1"/>
</dbReference>
<evidence type="ECO:0000256" key="6">
    <source>
        <dbReference type="ARBA" id="ARBA00022839"/>
    </source>
</evidence>
<gene>
    <name evidence="8" type="primary">rnr</name>
    <name evidence="11" type="ordered locus">Thivi_0516</name>
</gene>
<dbReference type="Pfam" id="PF00575">
    <property type="entry name" value="S1"/>
    <property type="match status" value="1"/>
</dbReference>